<dbReference type="EMBL" id="MEHD01000036">
    <property type="protein sequence ID" value="ODR49808.1"/>
    <property type="molecule type" value="Genomic_DNA"/>
</dbReference>
<reference evidence="1 3" key="2">
    <citation type="submission" date="2016-08" db="EMBL/GenBank/DDBJ databases">
        <authorList>
            <person name="Seilhamer J.J."/>
        </authorList>
    </citation>
    <scope>NUCLEOTIDE SEQUENCE [LARGE SCALE GENOMIC DNA]</scope>
    <source>
        <strain evidence="1 3">NML150140-1</strain>
    </source>
</reference>
<dbReference type="Proteomes" id="UP000094271">
    <property type="component" value="Unassembled WGS sequence"/>
</dbReference>
<sequence length="65" mass="7044">MNFQFVLINIFCSCSITILSCFPSEHPETKETDIPFPAANPFLICSSERGYAPSPEAFNVTAAAG</sequence>
<comment type="caution">
    <text evidence="1">The sequence shown here is derived from an EMBL/GenBank/DDBJ whole genome shotgun (WGS) entry which is preliminary data.</text>
</comment>
<gene>
    <name evidence="1" type="ORF">BEI59_23765</name>
    <name evidence="2" type="ORF">BEI63_22030</name>
</gene>
<reference evidence="2 4" key="1">
    <citation type="submission" date="2016-08" db="EMBL/GenBank/DDBJ databases">
        <title>Characterization of Isolates of Eisenbergiella tayi Derived from Blood Cultures, Using Whole Genome Sequencing.</title>
        <authorList>
            <person name="Bernier A.-M."/>
            <person name="Burdz T."/>
            <person name="Wiebe D."/>
            <person name="Bernard K."/>
        </authorList>
    </citation>
    <scope>NUCLEOTIDE SEQUENCE [LARGE SCALE GENOMIC DNA]</scope>
    <source>
        <strain evidence="2 4">NML120146</strain>
    </source>
</reference>
<evidence type="ECO:0000313" key="3">
    <source>
        <dbReference type="Proteomes" id="UP000094271"/>
    </source>
</evidence>
<dbReference type="AlphaFoldDB" id="A0A1E3UCG5"/>
<evidence type="ECO:0000313" key="2">
    <source>
        <dbReference type="EMBL" id="ODR49808.1"/>
    </source>
</evidence>
<dbReference type="EMBL" id="MEHA01000021">
    <property type="protein sequence ID" value="ODR47038.1"/>
    <property type="molecule type" value="Genomic_DNA"/>
</dbReference>
<dbReference type="Proteomes" id="UP000094869">
    <property type="component" value="Unassembled WGS sequence"/>
</dbReference>
<name>A0A1E3UCG5_9FIRM</name>
<organism evidence="1 3">
    <name type="scientific">Eisenbergiella tayi</name>
    <dbReference type="NCBI Taxonomy" id="1432052"/>
    <lineage>
        <taxon>Bacteria</taxon>
        <taxon>Bacillati</taxon>
        <taxon>Bacillota</taxon>
        <taxon>Clostridia</taxon>
        <taxon>Lachnospirales</taxon>
        <taxon>Lachnospiraceae</taxon>
        <taxon>Eisenbergiella</taxon>
    </lineage>
</organism>
<keyword evidence="4" id="KW-1185">Reference proteome</keyword>
<evidence type="ECO:0000313" key="4">
    <source>
        <dbReference type="Proteomes" id="UP000094869"/>
    </source>
</evidence>
<proteinExistence type="predicted"/>
<protein>
    <submittedName>
        <fullName evidence="1">Uncharacterized protein</fullName>
    </submittedName>
</protein>
<evidence type="ECO:0000313" key="1">
    <source>
        <dbReference type="EMBL" id="ODR47038.1"/>
    </source>
</evidence>
<accession>A0A1E3UCG5</accession>